<protein>
    <submittedName>
        <fullName evidence="4">ABC transporter substrate-binding protein</fullName>
    </submittedName>
</protein>
<dbReference type="Gene3D" id="3.40.50.2300">
    <property type="match status" value="2"/>
</dbReference>
<dbReference type="Proteomes" id="UP000807825">
    <property type="component" value="Unassembled WGS sequence"/>
</dbReference>
<comment type="similarity">
    <text evidence="1">Belongs to the leucine-binding protein family.</text>
</comment>
<dbReference type="PANTHER" id="PTHR47235:SF1">
    <property type="entry name" value="BLR6548 PROTEIN"/>
    <property type="match status" value="1"/>
</dbReference>
<proteinExistence type="inferred from homology"/>
<dbReference type="AlphaFoldDB" id="A0A9D6YZ56"/>
<dbReference type="Pfam" id="PF13458">
    <property type="entry name" value="Peripla_BP_6"/>
    <property type="match status" value="1"/>
</dbReference>
<name>A0A9D6YZ56_9BACT</name>
<organism evidence="4 5">
    <name type="scientific">Desulfomonile tiedjei</name>
    <dbReference type="NCBI Taxonomy" id="2358"/>
    <lineage>
        <taxon>Bacteria</taxon>
        <taxon>Pseudomonadati</taxon>
        <taxon>Thermodesulfobacteriota</taxon>
        <taxon>Desulfomonilia</taxon>
        <taxon>Desulfomonilales</taxon>
        <taxon>Desulfomonilaceae</taxon>
        <taxon>Desulfomonile</taxon>
    </lineage>
</organism>
<gene>
    <name evidence="4" type="ORF">HY912_03090</name>
</gene>
<sequence>MRGRVTLFLLVLLFSFSLLIVSLKNGIAQDSIIVGAVQTTIGPLGPFGREINAGLNDALTIAELEGGINGKKIKYIMANGNYNPKEDQVLFEQIFSGYKPLVMFGNSTELSKAMADEITMNYKCLYSGATFSSEVAYAAKYPSMFVPGPTYGDQMAILLKYIAKEKRGARIAFFYSDTEFGRDSIKFGKLMCGRLKLDLVSEQTASIKGGDITAQVEALNKAKPDYVVIHGFLVAPVPDLIKQCRDLGMKCTFIGTFWGATELLLDKLGPLAEGYLAVNPYSYWSRDEPMIRKIKEHTAKYHPDVKSRPIYYMQGFLTGLVFTETLRRADKAGELHYNGLVKALESLANFDTGGLTPPLTIKNNRFPVARVWKANPEKGKFEPLSDWITFYE</sequence>
<reference evidence="4" key="1">
    <citation type="submission" date="2020-07" db="EMBL/GenBank/DDBJ databases">
        <title>Huge and variable diversity of episymbiotic CPR bacteria and DPANN archaea in groundwater ecosystems.</title>
        <authorList>
            <person name="He C.Y."/>
            <person name="Keren R."/>
            <person name="Whittaker M."/>
            <person name="Farag I.F."/>
            <person name="Doudna J."/>
            <person name="Cate J.H.D."/>
            <person name="Banfield J.F."/>
        </authorList>
    </citation>
    <scope>NUCLEOTIDE SEQUENCE</scope>
    <source>
        <strain evidence="4">NC_groundwater_1664_Pr3_B-0.1um_52_9</strain>
    </source>
</reference>
<dbReference type="InterPro" id="IPR028082">
    <property type="entry name" value="Peripla_BP_I"/>
</dbReference>
<dbReference type="EMBL" id="JACRDE010000093">
    <property type="protein sequence ID" value="MBI5248458.1"/>
    <property type="molecule type" value="Genomic_DNA"/>
</dbReference>
<keyword evidence="2" id="KW-0732">Signal</keyword>
<dbReference type="SUPFAM" id="SSF53822">
    <property type="entry name" value="Periplasmic binding protein-like I"/>
    <property type="match status" value="1"/>
</dbReference>
<evidence type="ECO:0000256" key="2">
    <source>
        <dbReference type="ARBA" id="ARBA00022729"/>
    </source>
</evidence>
<dbReference type="PANTHER" id="PTHR47235">
    <property type="entry name" value="BLR6548 PROTEIN"/>
    <property type="match status" value="1"/>
</dbReference>
<evidence type="ECO:0000259" key="3">
    <source>
        <dbReference type="Pfam" id="PF13458"/>
    </source>
</evidence>
<feature type="domain" description="Leucine-binding protein" evidence="3">
    <location>
        <begin position="32"/>
        <end position="371"/>
    </location>
</feature>
<comment type="caution">
    <text evidence="4">The sequence shown here is derived from an EMBL/GenBank/DDBJ whole genome shotgun (WGS) entry which is preliminary data.</text>
</comment>
<evidence type="ECO:0000313" key="5">
    <source>
        <dbReference type="Proteomes" id="UP000807825"/>
    </source>
</evidence>
<evidence type="ECO:0000256" key="1">
    <source>
        <dbReference type="ARBA" id="ARBA00010062"/>
    </source>
</evidence>
<dbReference type="InterPro" id="IPR028081">
    <property type="entry name" value="Leu-bd"/>
</dbReference>
<evidence type="ECO:0000313" key="4">
    <source>
        <dbReference type="EMBL" id="MBI5248458.1"/>
    </source>
</evidence>
<accession>A0A9D6YZ56</accession>